<evidence type="ECO:0000259" key="1">
    <source>
        <dbReference type="PROSITE" id="PS51186"/>
    </source>
</evidence>
<dbReference type="Proteomes" id="UP000867740">
    <property type="component" value="Unassembled WGS sequence"/>
</dbReference>
<dbReference type="InterPro" id="IPR016181">
    <property type="entry name" value="Acyl_CoA_acyltransferase"/>
</dbReference>
<protein>
    <submittedName>
        <fullName evidence="2">GNAT family N-acetyltransferase</fullName>
    </submittedName>
</protein>
<feature type="domain" description="N-acetyltransferase" evidence="1">
    <location>
        <begin position="8"/>
        <end position="171"/>
    </location>
</feature>
<evidence type="ECO:0000313" key="2">
    <source>
        <dbReference type="EMBL" id="HAT3583077.1"/>
    </source>
</evidence>
<dbReference type="SUPFAM" id="SSF55729">
    <property type="entry name" value="Acyl-CoA N-acyltransferases (Nat)"/>
    <property type="match status" value="1"/>
</dbReference>
<dbReference type="PANTHER" id="PTHR43792:SF16">
    <property type="entry name" value="N-ACETYLTRANSFERASE DOMAIN-CONTAINING PROTEIN"/>
    <property type="match status" value="1"/>
</dbReference>
<accession>A0A9P3T8S9</accession>
<organism evidence="2 3">
    <name type="scientific">Kluyvera intermedia</name>
    <name type="common">Enterobacter intermedius</name>
    <dbReference type="NCBI Taxonomy" id="61648"/>
    <lineage>
        <taxon>Bacteria</taxon>
        <taxon>Pseudomonadati</taxon>
        <taxon>Pseudomonadota</taxon>
        <taxon>Gammaproteobacteria</taxon>
        <taxon>Enterobacterales</taxon>
        <taxon>Enterobacteriaceae</taxon>
        <taxon>Kluyvera</taxon>
    </lineage>
</organism>
<dbReference type="AlphaFoldDB" id="A0A9P3T8S9"/>
<dbReference type="PANTHER" id="PTHR43792">
    <property type="entry name" value="GNAT FAMILY, PUTATIVE (AFU_ORTHOLOGUE AFUA_3G00765)-RELATED-RELATED"/>
    <property type="match status" value="1"/>
</dbReference>
<dbReference type="Pfam" id="PF13302">
    <property type="entry name" value="Acetyltransf_3"/>
    <property type="match status" value="1"/>
</dbReference>
<dbReference type="PROSITE" id="PS51186">
    <property type="entry name" value="GNAT"/>
    <property type="match status" value="1"/>
</dbReference>
<dbReference type="Gene3D" id="3.40.630.30">
    <property type="match status" value="1"/>
</dbReference>
<dbReference type="GO" id="GO:0016747">
    <property type="term" value="F:acyltransferase activity, transferring groups other than amino-acyl groups"/>
    <property type="evidence" value="ECO:0007669"/>
    <property type="project" value="InterPro"/>
</dbReference>
<dbReference type="InterPro" id="IPR051531">
    <property type="entry name" value="N-acetyltransferase"/>
</dbReference>
<name>A0A9P3T8S9_KLUIN</name>
<reference evidence="2" key="2">
    <citation type="submission" date="2020-10" db="EMBL/GenBank/DDBJ databases">
        <authorList>
            <consortium name="NCBI Pathogen Detection Project"/>
        </authorList>
    </citation>
    <scope>NUCLEOTIDE SEQUENCE</scope>
    <source>
        <strain evidence="2">CAVp300</strain>
    </source>
</reference>
<dbReference type="EMBL" id="DACSUM010000029">
    <property type="protein sequence ID" value="HAT3583077.1"/>
    <property type="molecule type" value="Genomic_DNA"/>
</dbReference>
<dbReference type="RefSeq" id="WP_047370119.1">
    <property type="nucleotide sequence ID" value="NZ_CABMNU010000005.1"/>
</dbReference>
<proteinExistence type="predicted"/>
<reference evidence="2" key="1">
    <citation type="journal article" date="2018" name="Genome Biol.">
        <title>SKESA: strategic k-mer extension for scrupulous assemblies.</title>
        <authorList>
            <person name="Souvorov A."/>
            <person name="Agarwala R."/>
            <person name="Lipman D.J."/>
        </authorList>
    </citation>
    <scope>NUCLEOTIDE SEQUENCE</scope>
    <source>
        <strain evidence="2">CAVp300</strain>
    </source>
</reference>
<gene>
    <name evidence="2" type="ORF">I8531_003406</name>
</gene>
<sequence length="178" mass="20301">MHVETSRLRLRPVRATDVADLYRIYGDPATNTFNPAGPYPDIDYAKTVLIRWLDHWQTHGFGNWAISLLDHPEKIIGFGGLNIRRQGDIMINNLGYRFSTDAWGKGLATEFATVTLKYGFETIKFSEISAVVRENHLASRKVLMKTGLRYIKEINDVKDAPPSLLYSLTVDEWLSNSR</sequence>
<dbReference type="InterPro" id="IPR000182">
    <property type="entry name" value="GNAT_dom"/>
</dbReference>
<evidence type="ECO:0000313" key="3">
    <source>
        <dbReference type="Proteomes" id="UP000867740"/>
    </source>
</evidence>
<comment type="caution">
    <text evidence="2">The sequence shown here is derived from an EMBL/GenBank/DDBJ whole genome shotgun (WGS) entry which is preliminary data.</text>
</comment>